<proteinExistence type="predicted"/>
<feature type="chain" id="PRO_5046643356" evidence="1">
    <location>
        <begin position="27"/>
        <end position="256"/>
    </location>
</feature>
<gene>
    <name evidence="2" type="ORF">MZV50_09380</name>
</gene>
<accession>A0ABY4ZYX5</accession>
<evidence type="ECO:0000313" key="2">
    <source>
        <dbReference type="EMBL" id="USQ97720.1"/>
    </source>
</evidence>
<evidence type="ECO:0000256" key="1">
    <source>
        <dbReference type="SAM" id="SignalP"/>
    </source>
</evidence>
<sequence length="256" mass="27185">MAVKVSAVFAPVIAGLFGLAPAAALAQSAQIPSEIMGRLDVLGRFAGDAPSCAVLGYGLRDPRAFDEEVSRYGDRVGVSARDAMAAVAAAKTTEDRAMREKMDAAMAHLDEQSADRALNDAVEELATKCRRAVDDPVGSTLMTPPLGSIPTVVRRYVDSLLEPKGRAGWQTPFILGGGELARTVGACETRLARAQVHSALAPLHQPYLFAPDVQELVDPYFAKRQAAGREKPLGLGAAQCLRLIAKKTMEMQKAGN</sequence>
<protein>
    <submittedName>
        <fullName evidence="2">Uncharacterized protein</fullName>
    </submittedName>
</protein>
<keyword evidence="1" id="KW-0732">Signal</keyword>
<dbReference type="EMBL" id="CP096040">
    <property type="protein sequence ID" value="USQ97720.1"/>
    <property type="molecule type" value="Genomic_DNA"/>
</dbReference>
<name>A0ABY4ZYX5_9CAUL</name>
<dbReference type="Proteomes" id="UP001057520">
    <property type="component" value="Chromosome"/>
</dbReference>
<evidence type="ECO:0000313" key="3">
    <source>
        <dbReference type="Proteomes" id="UP001057520"/>
    </source>
</evidence>
<feature type="signal peptide" evidence="1">
    <location>
        <begin position="1"/>
        <end position="26"/>
    </location>
</feature>
<keyword evidence="3" id="KW-1185">Reference proteome</keyword>
<reference evidence="2 3" key="1">
    <citation type="submission" date="2022-04" db="EMBL/GenBank/DDBJ databases">
        <title>Genome sequence of soybean root-associated Caulobacter segnis RL271.</title>
        <authorList>
            <person name="Longley R."/>
            <person name="Bonito G."/>
            <person name="Trigodet F."/>
            <person name="Crosson S."/>
            <person name="Fiebig A."/>
        </authorList>
    </citation>
    <scope>NUCLEOTIDE SEQUENCE [LARGE SCALE GENOMIC DNA]</scope>
    <source>
        <strain evidence="2 3">RL271</strain>
    </source>
</reference>
<organism evidence="2 3">
    <name type="scientific">Caulobacter segnis</name>
    <dbReference type="NCBI Taxonomy" id="88688"/>
    <lineage>
        <taxon>Bacteria</taxon>
        <taxon>Pseudomonadati</taxon>
        <taxon>Pseudomonadota</taxon>
        <taxon>Alphaproteobacteria</taxon>
        <taxon>Caulobacterales</taxon>
        <taxon>Caulobacteraceae</taxon>
        <taxon>Caulobacter</taxon>
    </lineage>
</organism>